<feature type="transmembrane region" description="Helical" evidence="1">
    <location>
        <begin position="12"/>
        <end position="33"/>
    </location>
</feature>
<dbReference type="RefSeq" id="WP_301723745.1">
    <property type="nucleotide sequence ID" value="NZ_JAUJWV010000001.1"/>
</dbReference>
<feature type="transmembrane region" description="Helical" evidence="1">
    <location>
        <begin position="45"/>
        <end position="66"/>
    </location>
</feature>
<proteinExistence type="predicted"/>
<comment type="caution">
    <text evidence="2">The sequence shown here is derived from an EMBL/GenBank/DDBJ whole genome shotgun (WGS) entry which is preliminary data.</text>
</comment>
<protein>
    <submittedName>
        <fullName evidence="2">Uncharacterized protein</fullName>
    </submittedName>
</protein>
<sequence length="167" mass="19547">MEQRKIYKVSPLTIGAFMLGGILFLLVNIAAVVEVLRDGLIMKALMVTGMMFVLPLPILGYSIYLWKSRKEGKGFYWDDEGVVVDLKGSKVYWDEIESIVFSENKTIALSKSTVIYPHYTHHEKIRIRRNKWMPTPAHSIDWFLIEKPKEYHENVMKVWEEKSKLIR</sequence>
<keyword evidence="1" id="KW-1133">Transmembrane helix</keyword>
<keyword evidence="3" id="KW-1185">Reference proteome</keyword>
<gene>
    <name evidence="2" type="ORF">QWY14_10500</name>
</gene>
<dbReference type="EMBL" id="JAUJWV010000001">
    <property type="protein sequence ID" value="MDN7242231.1"/>
    <property type="molecule type" value="Genomic_DNA"/>
</dbReference>
<evidence type="ECO:0000313" key="2">
    <source>
        <dbReference type="EMBL" id="MDN7242231.1"/>
    </source>
</evidence>
<accession>A0ABT8N2X2</accession>
<evidence type="ECO:0000313" key="3">
    <source>
        <dbReference type="Proteomes" id="UP001172055"/>
    </source>
</evidence>
<dbReference type="Proteomes" id="UP001172055">
    <property type="component" value="Unassembled WGS sequence"/>
</dbReference>
<keyword evidence="1" id="KW-0472">Membrane</keyword>
<organism evidence="2 3">
    <name type="scientific">Planococcus shixiaomingii</name>
    <dbReference type="NCBI Taxonomy" id="3058393"/>
    <lineage>
        <taxon>Bacteria</taxon>
        <taxon>Bacillati</taxon>
        <taxon>Bacillota</taxon>
        <taxon>Bacilli</taxon>
        <taxon>Bacillales</taxon>
        <taxon>Caryophanaceae</taxon>
        <taxon>Planococcus</taxon>
    </lineage>
</organism>
<keyword evidence="1" id="KW-0812">Transmembrane</keyword>
<reference evidence="2 3" key="1">
    <citation type="submission" date="2023-06" db="EMBL/GenBank/DDBJ databases">
        <title>Novel species in genus Planococcus.</title>
        <authorList>
            <person name="Ning S."/>
        </authorList>
    </citation>
    <scope>NUCLEOTIDE SEQUENCE [LARGE SCALE GENOMIC DNA]</scope>
    <source>
        <strain evidence="2 3">N028</strain>
    </source>
</reference>
<name>A0ABT8N2X2_9BACL</name>
<evidence type="ECO:0000256" key="1">
    <source>
        <dbReference type="SAM" id="Phobius"/>
    </source>
</evidence>